<evidence type="ECO:0000259" key="3">
    <source>
        <dbReference type="PROSITE" id="PS50158"/>
    </source>
</evidence>
<keyword evidence="1" id="KW-0862">Zinc</keyword>
<keyword evidence="5" id="KW-1185">Reference proteome</keyword>
<proteinExistence type="predicted"/>
<dbReference type="Proteomes" id="UP000266723">
    <property type="component" value="Unassembled WGS sequence"/>
</dbReference>
<evidence type="ECO:0000313" key="4">
    <source>
        <dbReference type="EMBL" id="KAF3550120.1"/>
    </source>
</evidence>
<keyword evidence="1" id="KW-0863">Zinc-finger</keyword>
<feature type="domain" description="CCHC-type" evidence="3">
    <location>
        <begin position="272"/>
        <end position="285"/>
    </location>
</feature>
<evidence type="ECO:0000313" key="5">
    <source>
        <dbReference type="Proteomes" id="UP000266723"/>
    </source>
</evidence>
<dbReference type="EMBL" id="QGKV02000832">
    <property type="protein sequence ID" value="KAF3550120.1"/>
    <property type="molecule type" value="Genomic_DNA"/>
</dbReference>
<reference evidence="4 5" key="1">
    <citation type="journal article" date="2020" name="BMC Genomics">
        <title>Intraspecific diversification of the crop wild relative Brassica cretica Lam. using demographic model selection.</title>
        <authorList>
            <person name="Kioukis A."/>
            <person name="Michalopoulou V.A."/>
            <person name="Briers L."/>
            <person name="Pirintsos S."/>
            <person name="Studholme D.J."/>
            <person name="Pavlidis P."/>
            <person name="Sarris P.F."/>
        </authorList>
    </citation>
    <scope>NUCLEOTIDE SEQUENCE [LARGE SCALE GENOMIC DNA]</scope>
    <source>
        <strain evidence="5">cv. PFS-1207/04</strain>
    </source>
</reference>
<dbReference type="InterPro" id="IPR001878">
    <property type="entry name" value="Znf_CCHC"/>
</dbReference>
<comment type="caution">
    <text evidence="4">The sequence shown here is derived from an EMBL/GenBank/DDBJ whole genome shotgun (WGS) entry which is preliminary data.</text>
</comment>
<evidence type="ECO:0000256" key="2">
    <source>
        <dbReference type="SAM" id="MobiDB-lite"/>
    </source>
</evidence>
<protein>
    <recommendedName>
        <fullName evidence="3">CCHC-type domain-containing protein</fullName>
    </recommendedName>
</protein>
<organism evidence="4 5">
    <name type="scientific">Brassica cretica</name>
    <name type="common">Mustard</name>
    <dbReference type="NCBI Taxonomy" id="69181"/>
    <lineage>
        <taxon>Eukaryota</taxon>
        <taxon>Viridiplantae</taxon>
        <taxon>Streptophyta</taxon>
        <taxon>Embryophyta</taxon>
        <taxon>Tracheophyta</taxon>
        <taxon>Spermatophyta</taxon>
        <taxon>Magnoliopsida</taxon>
        <taxon>eudicotyledons</taxon>
        <taxon>Gunneridae</taxon>
        <taxon>Pentapetalae</taxon>
        <taxon>rosids</taxon>
        <taxon>malvids</taxon>
        <taxon>Brassicales</taxon>
        <taxon>Brassicaceae</taxon>
        <taxon>Brassiceae</taxon>
        <taxon>Brassica</taxon>
    </lineage>
</organism>
<gene>
    <name evidence="4" type="ORF">DY000_02005061</name>
</gene>
<name>A0ABQ7CCU7_BRACR</name>
<sequence>MVAKQEIIGGGAAAPCASAYSSAENSVASTSERLCRSFPLRIAVKIRVKLDGVKSFQSNPDKLKAFREQDDVMSGCSGSTCASVASAKSVSSLSDWPAERLFLLRGVAHGVSSSPLAVGHTQRECPNLKKEKEVPLQSSDDSESEEDGKVMKNLVAFGAHKEESSESSDSNVGIDDEEYHVLYNKWLNLKDQNLRWENEVSKLREIQQKGLSQFVQGSTSNSGAKEVRQHCNNVKVRQEVLKHGCAAGTRKKTDRCISNCVRPSKNQHQMCCWFCGKVGHKKVECFAREKSKNMAKKVNKAFIKSKRVEEVYLANSGLLDEIKDETSEDGCSSVRSDLEVDHEVSCLEPGHEVVCGTKGKEIEVCQEVMRDDLQEGDSEITPRQ</sequence>
<accession>A0ABQ7CCU7</accession>
<feature type="region of interest" description="Disordered" evidence="2">
    <location>
        <begin position="118"/>
        <end position="148"/>
    </location>
</feature>
<feature type="compositionally biased region" description="Basic and acidic residues" evidence="2">
    <location>
        <begin position="121"/>
        <end position="134"/>
    </location>
</feature>
<keyword evidence="1" id="KW-0479">Metal-binding</keyword>
<evidence type="ECO:0000256" key="1">
    <source>
        <dbReference type="PROSITE-ProRule" id="PRU00047"/>
    </source>
</evidence>
<dbReference type="PROSITE" id="PS50158">
    <property type="entry name" value="ZF_CCHC"/>
    <property type="match status" value="1"/>
</dbReference>